<organism evidence="1 2">
    <name type="scientific">Symbiodinium natans</name>
    <dbReference type="NCBI Taxonomy" id="878477"/>
    <lineage>
        <taxon>Eukaryota</taxon>
        <taxon>Sar</taxon>
        <taxon>Alveolata</taxon>
        <taxon>Dinophyceae</taxon>
        <taxon>Suessiales</taxon>
        <taxon>Symbiodiniaceae</taxon>
        <taxon>Symbiodinium</taxon>
    </lineage>
</organism>
<protein>
    <submittedName>
        <fullName evidence="1">Uncharacterized protein</fullName>
    </submittedName>
</protein>
<evidence type="ECO:0000313" key="2">
    <source>
        <dbReference type="Proteomes" id="UP000604046"/>
    </source>
</evidence>
<keyword evidence="2" id="KW-1185">Reference proteome</keyword>
<sequence length="523" mass="57960">MRAKVEVYEPERCCKRISVEQCVKDSKITAIPGDCTSGEKRLLDNFLTSAIPSNSSNHSKAQCKAQLSQAFGAIQNWTANLSLHGYWIHSLHTLHLSEVISAQLFVSGFPFGTGSIGSRLFRVKQRVKLLWSGISQEERVHWKKMKEAGELSEDTELGALLPRGAEGPFDSCDYLVTVLTFWQTASCSLLSIERDKPVLILVNKSEEDMQKTVFWNVELAALATNPPLSKIQLVSFHMDCLSLVSKLSRRIEDLAGNSRPAELRWSGITEFTCERVGTDGAVTEKQEEYPPPLWRAELLQRHNLTAKVLKGKGFVAGWLLSRGFSIKELKDSGFGVLPLKDAGQTLKDIREAGYSAKSLWDLGHSGEELREAGFMPKELLRAGWGGRHDTDKLEKVSKGTSSEHLKQLKQLMSSPPHPSHRPSLRDLKEAGFSAEVLKEVFPFEELARVFTHRELQEAGFELVLYRAFCGDKGLEVGASAAELKEAGCSAAEVKQATGFSAKRLGQAGFSYRALKRAGLLGKR</sequence>
<comment type="caution">
    <text evidence="1">The sequence shown here is derived from an EMBL/GenBank/DDBJ whole genome shotgun (WGS) entry which is preliminary data.</text>
</comment>
<proteinExistence type="predicted"/>
<dbReference type="InterPro" id="IPR057481">
    <property type="entry name" value="Decapeptide"/>
</dbReference>
<accession>A0A812HAW6</accession>
<name>A0A812HAW6_9DINO</name>
<dbReference type="AlphaFoldDB" id="A0A812HAW6"/>
<dbReference type="OrthoDB" id="408922at2759"/>
<dbReference type="EMBL" id="CAJNDS010000066">
    <property type="protein sequence ID" value="CAE6941813.1"/>
    <property type="molecule type" value="Genomic_DNA"/>
</dbReference>
<reference evidence="1" key="1">
    <citation type="submission" date="2021-02" db="EMBL/GenBank/DDBJ databases">
        <authorList>
            <person name="Dougan E. K."/>
            <person name="Rhodes N."/>
            <person name="Thang M."/>
            <person name="Chan C."/>
        </authorList>
    </citation>
    <scope>NUCLEOTIDE SEQUENCE</scope>
</reference>
<dbReference type="Proteomes" id="UP000604046">
    <property type="component" value="Unassembled WGS sequence"/>
</dbReference>
<gene>
    <name evidence="1" type="ORF">SNAT2548_LOCUS1237</name>
</gene>
<dbReference type="Pfam" id="PF25296">
    <property type="entry name" value="Decapeptide"/>
    <property type="match status" value="1"/>
</dbReference>
<evidence type="ECO:0000313" key="1">
    <source>
        <dbReference type="EMBL" id="CAE6941813.1"/>
    </source>
</evidence>